<evidence type="ECO:0000256" key="1">
    <source>
        <dbReference type="ARBA" id="ARBA00022729"/>
    </source>
</evidence>
<name>A0A4R6QLI3_9BURK</name>
<dbReference type="RefSeq" id="WP_133702629.1">
    <property type="nucleotide sequence ID" value="NZ_SNXS01000005.1"/>
</dbReference>
<accession>A0A4R6QLI3</accession>
<dbReference type="SMART" id="SM00062">
    <property type="entry name" value="PBPb"/>
    <property type="match status" value="1"/>
</dbReference>
<dbReference type="Proteomes" id="UP000295361">
    <property type="component" value="Unassembled WGS sequence"/>
</dbReference>
<evidence type="ECO:0000313" key="4">
    <source>
        <dbReference type="EMBL" id="TDP63469.1"/>
    </source>
</evidence>
<evidence type="ECO:0000313" key="5">
    <source>
        <dbReference type="Proteomes" id="UP000295361"/>
    </source>
</evidence>
<keyword evidence="5" id="KW-1185">Reference proteome</keyword>
<gene>
    <name evidence="4" type="ORF">DES47_105475</name>
</gene>
<evidence type="ECO:0000256" key="2">
    <source>
        <dbReference type="SAM" id="SignalP"/>
    </source>
</evidence>
<dbReference type="PANTHER" id="PTHR35936">
    <property type="entry name" value="MEMBRANE-BOUND LYTIC MUREIN TRANSGLYCOSYLASE F"/>
    <property type="match status" value="1"/>
</dbReference>
<feature type="chain" id="PRO_5020588556" evidence="2">
    <location>
        <begin position="30"/>
        <end position="277"/>
    </location>
</feature>
<proteinExistence type="predicted"/>
<keyword evidence="1 2" id="KW-0732">Signal</keyword>
<feature type="domain" description="Solute-binding protein family 3/N-terminal" evidence="3">
    <location>
        <begin position="50"/>
        <end position="270"/>
    </location>
</feature>
<feature type="signal peptide" evidence="2">
    <location>
        <begin position="1"/>
        <end position="29"/>
    </location>
</feature>
<dbReference type="InterPro" id="IPR001638">
    <property type="entry name" value="Solute-binding_3/MltF_N"/>
</dbReference>
<dbReference type="InParanoid" id="A0A4R6QLI3"/>
<dbReference type="Gene3D" id="3.40.190.10">
    <property type="entry name" value="Periplasmic binding protein-like II"/>
    <property type="match status" value="2"/>
</dbReference>
<organism evidence="4 5">
    <name type="scientific">Roseateles toxinivorans</name>
    <dbReference type="NCBI Taxonomy" id="270368"/>
    <lineage>
        <taxon>Bacteria</taxon>
        <taxon>Pseudomonadati</taxon>
        <taxon>Pseudomonadota</taxon>
        <taxon>Betaproteobacteria</taxon>
        <taxon>Burkholderiales</taxon>
        <taxon>Sphaerotilaceae</taxon>
        <taxon>Roseateles</taxon>
    </lineage>
</organism>
<dbReference type="Pfam" id="PF00497">
    <property type="entry name" value="SBP_bac_3"/>
    <property type="match status" value="1"/>
</dbReference>
<dbReference type="PANTHER" id="PTHR35936:SF17">
    <property type="entry name" value="ARGININE-BINDING EXTRACELLULAR PROTEIN ARTP"/>
    <property type="match status" value="1"/>
</dbReference>
<reference evidence="4 5" key="1">
    <citation type="submission" date="2019-03" db="EMBL/GenBank/DDBJ databases">
        <title>Genomic Encyclopedia of Type Strains, Phase IV (KMG-IV): sequencing the most valuable type-strain genomes for metagenomic binning, comparative biology and taxonomic classification.</title>
        <authorList>
            <person name="Goeker M."/>
        </authorList>
    </citation>
    <scope>NUCLEOTIDE SEQUENCE [LARGE SCALE GENOMIC DNA]</scope>
    <source>
        <strain evidence="4 5">DSM 16998</strain>
    </source>
</reference>
<comment type="caution">
    <text evidence="4">The sequence shown here is derived from an EMBL/GenBank/DDBJ whole genome shotgun (WGS) entry which is preliminary data.</text>
</comment>
<dbReference type="OrthoDB" id="571173at2"/>
<dbReference type="SUPFAM" id="SSF53850">
    <property type="entry name" value="Periplasmic binding protein-like II"/>
    <property type="match status" value="1"/>
</dbReference>
<dbReference type="EMBL" id="SNXS01000005">
    <property type="protein sequence ID" value="TDP63469.1"/>
    <property type="molecule type" value="Genomic_DNA"/>
</dbReference>
<dbReference type="AlphaFoldDB" id="A0A4R6QLI3"/>
<evidence type="ECO:0000259" key="3">
    <source>
        <dbReference type="SMART" id="SM00062"/>
    </source>
</evidence>
<sequence>MRYPITGRLSALLFVVALQLGCTSLPATAAAPQAVVASAQARAALAPTGRLRIAVYPGSPTSLVRSSGSPQDGGLTVEVGRELARRLGVPAELVVFERVAQIIEALQAGQVDMTITNATPARAVLVDFTTPLVGLELGYLALPGSPVTMLDQVDQAGRRIGVSQGSSSQAALARVFKQAGIVPAASLKEAAEMLKDRRIDAFATNKGILFELADGLPGARVLDGRWGLESLALAVPKGRTQGAEFLKQFVEAVRAQGLVQQAATRAGLRGLAEPERR</sequence>
<protein>
    <submittedName>
        <fullName evidence="4">Amino acid ABC transporter substrate-binding protein (PAAT family)</fullName>
    </submittedName>
</protein>